<evidence type="ECO:0000259" key="5">
    <source>
        <dbReference type="PROSITE" id="PS50929"/>
    </source>
</evidence>
<dbReference type="EMBL" id="LIHL02000011">
    <property type="protein sequence ID" value="KAF5455217.1"/>
    <property type="molecule type" value="Genomic_DNA"/>
</dbReference>
<keyword evidence="2" id="KW-0812">Transmembrane</keyword>
<proteinExistence type="predicted"/>
<dbReference type="InterPro" id="IPR027417">
    <property type="entry name" value="P-loop_NTPase"/>
</dbReference>
<gene>
    <name evidence="6" type="ORF">F2P56_024817</name>
</gene>
<evidence type="ECO:0000256" key="2">
    <source>
        <dbReference type="ARBA" id="ARBA00022692"/>
    </source>
</evidence>
<dbReference type="GO" id="GO:0005524">
    <property type="term" value="F:ATP binding"/>
    <property type="evidence" value="ECO:0007669"/>
    <property type="project" value="InterPro"/>
</dbReference>
<dbReference type="GO" id="GO:0140359">
    <property type="term" value="F:ABC-type transporter activity"/>
    <property type="evidence" value="ECO:0007669"/>
    <property type="project" value="InterPro"/>
</dbReference>
<reference evidence="6" key="1">
    <citation type="submission" date="2015-10" db="EMBL/GenBank/DDBJ databases">
        <authorList>
            <person name="Martinez-Garcia P.J."/>
            <person name="Crepeau M.W."/>
            <person name="Puiu D."/>
            <person name="Gonzalez-Ibeas D."/>
            <person name="Whalen J."/>
            <person name="Stevens K."/>
            <person name="Paul R."/>
            <person name="Butterfield T."/>
            <person name="Britton M."/>
            <person name="Reagan R."/>
            <person name="Chakraborty S."/>
            <person name="Walawage S.L."/>
            <person name="Vasquez-Gross H.A."/>
            <person name="Cardeno C."/>
            <person name="Famula R."/>
            <person name="Pratt K."/>
            <person name="Kuruganti S."/>
            <person name="Aradhya M.K."/>
            <person name="Leslie C.A."/>
            <person name="Dandekar A.M."/>
            <person name="Salzberg S.L."/>
            <person name="Wegrzyn J.L."/>
            <person name="Langley C.H."/>
            <person name="Neale D.B."/>
        </authorList>
    </citation>
    <scope>NUCLEOTIDE SEQUENCE</scope>
    <source>
        <tissue evidence="6">Leaves</tissue>
    </source>
</reference>
<dbReference type="AlphaFoldDB" id="A0A833UDB9"/>
<reference evidence="6" key="2">
    <citation type="submission" date="2020-03" db="EMBL/GenBank/DDBJ databases">
        <title>Walnut 2.0.</title>
        <authorList>
            <person name="Marrano A."/>
            <person name="Britton M."/>
            <person name="Zimin A.V."/>
            <person name="Zaini P.A."/>
            <person name="Workman R."/>
            <person name="Puiu D."/>
            <person name="Bianco L."/>
            <person name="Allen B.J."/>
            <person name="Troggio M."/>
            <person name="Leslie C.A."/>
            <person name="Timp W."/>
            <person name="Dendekar A."/>
            <person name="Salzberg S.L."/>
            <person name="Neale D.B."/>
        </authorList>
    </citation>
    <scope>NUCLEOTIDE SEQUENCE</scope>
    <source>
        <tissue evidence="6">Leaves</tissue>
    </source>
</reference>
<dbReference type="SUPFAM" id="SSF52833">
    <property type="entry name" value="Thioredoxin-like"/>
    <property type="match status" value="1"/>
</dbReference>
<keyword evidence="4" id="KW-0472">Membrane</keyword>
<evidence type="ECO:0000313" key="7">
    <source>
        <dbReference type="Proteomes" id="UP000619265"/>
    </source>
</evidence>
<dbReference type="PANTHER" id="PTHR43394">
    <property type="entry name" value="ATP-DEPENDENT PERMEASE MDL1, MITOCHONDRIAL"/>
    <property type="match status" value="1"/>
</dbReference>
<dbReference type="GO" id="GO:0016887">
    <property type="term" value="F:ATP hydrolysis activity"/>
    <property type="evidence" value="ECO:0007669"/>
    <property type="project" value="InterPro"/>
</dbReference>
<dbReference type="InterPro" id="IPR036640">
    <property type="entry name" value="ABC1_TM_sf"/>
</dbReference>
<dbReference type="InterPro" id="IPR003439">
    <property type="entry name" value="ABC_transporter-like_ATP-bd"/>
</dbReference>
<evidence type="ECO:0000313" key="6">
    <source>
        <dbReference type="EMBL" id="KAF5455217.1"/>
    </source>
</evidence>
<dbReference type="PANTHER" id="PTHR43394:SF18">
    <property type="entry name" value="ABC TRANSPORTER B FAMILY MEMBER 11-LIKE"/>
    <property type="match status" value="1"/>
</dbReference>
<dbReference type="Pfam" id="PF00005">
    <property type="entry name" value="ABC_tran"/>
    <property type="match status" value="1"/>
</dbReference>
<dbReference type="SUPFAM" id="SSF90123">
    <property type="entry name" value="ABC transporter transmembrane region"/>
    <property type="match status" value="1"/>
</dbReference>
<dbReference type="InterPro" id="IPR036249">
    <property type="entry name" value="Thioredoxin-like_sf"/>
</dbReference>
<organism evidence="6 7">
    <name type="scientific">Juglans regia</name>
    <name type="common">English walnut</name>
    <dbReference type="NCBI Taxonomy" id="51240"/>
    <lineage>
        <taxon>Eukaryota</taxon>
        <taxon>Viridiplantae</taxon>
        <taxon>Streptophyta</taxon>
        <taxon>Embryophyta</taxon>
        <taxon>Tracheophyta</taxon>
        <taxon>Spermatophyta</taxon>
        <taxon>Magnoliopsida</taxon>
        <taxon>eudicotyledons</taxon>
        <taxon>Gunneridae</taxon>
        <taxon>Pentapetalae</taxon>
        <taxon>rosids</taxon>
        <taxon>fabids</taxon>
        <taxon>Fagales</taxon>
        <taxon>Juglandaceae</taxon>
        <taxon>Juglans</taxon>
    </lineage>
</organism>
<dbReference type="Proteomes" id="UP000619265">
    <property type="component" value="Unassembled WGS sequence"/>
</dbReference>
<dbReference type="Gramene" id="Jr11_14400_p1">
    <property type="protein sequence ID" value="cds.Jr11_14400_p1"/>
    <property type="gene ID" value="Jr11_14400"/>
</dbReference>
<dbReference type="InterPro" id="IPR011527">
    <property type="entry name" value="ABC1_TM_dom"/>
</dbReference>
<dbReference type="PROSITE" id="PS50929">
    <property type="entry name" value="ABC_TM1F"/>
    <property type="match status" value="1"/>
</dbReference>
<name>A0A833UDB9_JUGRE</name>
<evidence type="ECO:0000256" key="3">
    <source>
        <dbReference type="ARBA" id="ARBA00022989"/>
    </source>
</evidence>
<comment type="subcellular location">
    <subcellularLocation>
        <location evidence="1">Membrane</location>
        <topology evidence="1">Multi-pass membrane protein</topology>
    </subcellularLocation>
</comment>
<dbReference type="Gene3D" id="3.40.50.300">
    <property type="entry name" value="P-loop containing nucleotide triphosphate hydrolases"/>
    <property type="match status" value="1"/>
</dbReference>
<dbReference type="Pfam" id="PF00664">
    <property type="entry name" value="ABC_membrane"/>
    <property type="match status" value="1"/>
</dbReference>
<comment type="caution">
    <text evidence="6">The sequence shown here is derived from an EMBL/GenBank/DDBJ whole genome shotgun (WGS) entry which is preliminary data.</text>
</comment>
<dbReference type="Gene3D" id="1.20.1560.10">
    <property type="entry name" value="ABC transporter type 1, transmembrane domain"/>
    <property type="match status" value="1"/>
</dbReference>
<dbReference type="SUPFAM" id="SSF52540">
    <property type="entry name" value="P-loop containing nucleoside triphosphate hydrolases"/>
    <property type="match status" value="1"/>
</dbReference>
<dbReference type="InterPro" id="IPR039421">
    <property type="entry name" value="Type_1_exporter"/>
</dbReference>
<dbReference type="Gene3D" id="3.40.30.10">
    <property type="entry name" value="Glutaredoxin"/>
    <property type="match status" value="1"/>
</dbReference>
<keyword evidence="3" id="KW-1133">Transmembrane helix</keyword>
<sequence length="332" mass="36496">MADRKVYGSLNSPDTLKVLACLFEHRLDFHEFVSVDLDAGECMRRNLFFSPFGQVPVYEDDGIKQFAKVEVGVMIGINAYAQLKFMKGFSADAKMMYVEASQVANDAVGSIRTVASFCAEEKVMNLYRSKCEGPRKAGIKQGLITGTGYGTSFGLLFLAYATFFYTGAQLVEAGKATSSDVFQVFFALTMAATGVSQTSSMGLDTGKAKNAVSSIFAIIDQQSKIDASDESSITLDNFKGGIEFRHVSFKYPCRPDVQIFHDLSLTIHSNKIVAFVGESGSEKSTVISLLQRFYEPDSGHIKLDGIEIQKFQVKWLRQQMGLVSQEPVLKLG</sequence>
<protein>
    <recommendedName>
        <fullName evidence="5">ABC transmembrane type-1 domain-containing protein</fullName>
    </recommendedName>
</protein>
<evidence type="ECO:0000256" key="1">
    <source>
        <dbReference type="ARBA" id="ARBA00004141"/>
    </source>
</evidence>
<accession>A0A833UDB9</accession>
<feature type="domain" description="ABC transmembrane type-1" evidence="5">
    <location>
        <begin position="71"/>
        <end position="207"/>
    </location>
</feature>
<evidence type="ECO:0000256" key="4">
    <source>
        <dbReference type="ARBA" id="ARBA00023136"/>
    </source>
</evidence>
<dbReference type="GO" id="GO:0016020">
    <property type="term" value="C:membrane"/>
    <property type="evidence" value="ECO:0007669"/>
    <property type="project" value="UniProtKB-SubCell"/>
</dbReference>